<protein>
    <submittedName>
        <fullName evidence="3">Uncharacterized protein</fullName>
    </submittedName>
</protein>
<dbReference type="SUPFAM" id="SSF56399">
    <property type="entry name" value="ADP-ribosylation"/>
    <property type="match status" value="1"/>
</dbReference>
<evidence type="ECO:0000256" key="1">
    <source>
        <dbReference type="PROSITE-ProRule" id="PRU00339"/>
    </source>
</evidence>
<gene>
    <name evidence="2" type="ORF">OVA965_LOCUS9101</name>
    <name evidence="3" type="ORF">TMI583_LOCUS9097</name>
</gene>
<keyword evidence="1" id="KW-0802">TPR repeat</keyword>
<comment type="caution">
    <text evidence="3">The sequence shown here is derived from an EMBL/GenBank/DDBJ whole genome shotgun (WGS) entry which is preliminary data.</text>
</comment>
<dbReference type="AlphaFoldDB" id="A0A8S2HY43"/>
<dbReference type="Gene3D" id="3.90.176.10">
    <property type="entry name" value="Toxin ADP-ribosyltransferase, Chain A, domain 1"/>
    <property type="match status" value="1"/>
</dbReference>
<feature type="repeat" description="TPR" evidence="1">
    <location>
        <begin position="571"/>
        <end position="604"/>
    </location>
</feature>
<dbReference type="SUPFAM" id="SSF48452">
    <property type="entry name" value="TPR-like"/>
    <property type="match status" value="1"/>
</dbReference>
<proteinExistence type="predicted"/>
<dbReference type="EMBL" id="CAJNOK010003171">
    <property type="protein sequence ID" value="CAF0890522.1"/>
    <property type="molecule type" value="Genomic_DNA"/>
</dbReference>
<organism evidence="3 4">
    <name type="scientific">Didymodactylos carnosus</name>
    <dbReference type="NCBI Taxonomy" id="1234261"/>
    <lineage>
        <taxon>Eukaryota</taxon>
        <taxon>Metazoa</taxon>
        <taxon>Spiralia</taxon>
        <taxon>Gnathifera</taxon>
        <taxon>Rotifera</taxon>
        <taxon>Eurotatoria</taxon>
        <taxon>Bdelloidea</taxon>
        <taxon>Philodinida</taxon>
        <taxon>Philodinidae</taxon>
        <taxon>Didymodactylos</taxon>
    </lineage>
</organism>
<dbReference type="EMBL" id="CAJOBA010003172">
    <property type="protein sequence ID" value="CAF3672858.1"/>
    <property type="molecule type" value="Genomic_DNA"/>
</dbReference>
<evidence type="ECO:0000313" key="4">
    <source>
        <dbReference type="Proteomes" id="UP000682733"/>
    </source>
</evidence>
<name>A0A8S2HY43_9BILA</name>
<dbReference type="PROSITE" id="PS50005">
    <property type="entry name" value="TPR"/>
    <property type="match status" value="2"/>
</dbReference>
<dbReference type="Proteomes" id="UP000682733">
    <property type="component" value="Unassembled WGS sequence"/>
</dbReference>
<feature type="repeat" description="TPR" evidence="1">
    <location>
        <begin position="611"/>
        <end position="644"/>
    </location>
</feature>
<reference evidence="3" key="1">
    <citation type="submission" date="2021-02" db="EMBL/GenBank/DDBJ databases">
        <authorList>
            <person name="Nowell W R."/>
        </authorList>
    </citation>
    <scope>NUCLEOTIDE SEQUENCE</scope>
</reference>
<accession>A0A8S2HY43</accession>
<sequence>MEAMEIQSVHMDSEELTSANLYHACENNNIEQVMRYIESADINNIINEKMYPSGSTALHIASHKGHNEIEQNVLITPFATFKITNVKRHGPTTNPSVSAEIELEEYGGDYELSLSNKSNNKPSRADYDRTAMVLSCQGQMDQLKVEDSFGTVTLSEKKVHNFVGIWFYDDSIDPKEISQMENCLNKIFDYSKMFNDPAELIAYIYSNRISKFVFIISSRLTEYLTRIAVKREEFLTIYFHCLTNINDYQIYCQYSKVNQNLFDNMNDLLTKALIEILMRLEHKDDAKQDMVNECRARDIDKQICFDKIKEFEECCRSHEAIVRYTLNTVFFRLLNQAFRTENIQRIYPFRLMITDIQRQLRIEYMKAEKKPIEKAYRGRMLPVNTLYRLIDNQNDLISMNGVLSATRSESVALMFAGEGCIRPGYESVVFELDLSTINICTKPLADIAHLSKIKDGFEVLFSSVTIWHIESVSHDDSNVKIKLKLGSDNDFESIHLMNQLKNRLNNESACTFMTLEYLKIAEQCFSLSNSQQVLTIIRTNQYAINCKKNLVNSSKDEFMLKSLPGNQISKLKVYINMDYTYQTNYNNEKALEYYQKVFDSEENEINPLDLSVVYNNIEQIQFTNGYYDKAIESYTKALKLGFRSVPDTHPWIIDYKKNIRTVYRYMRNKCNEQKFMSN</sequence>
<evidence type="ECO:0000313" key="2">
    <source>
        <dbReference type="EMBL" id="CAF0890522.1"/>
    </source>
</evidence>
<dbReference type="Gene3D" id="1.25.40.10">
    <property type="entry name" value="Tetratricopeptide repeat domain"/>
    <property type="match status" value="1"/>
</dbReference>
<dbReference type="InterPro" id="IPR011990">
    <property type="entry name" value="TPR-like_helical_dom_sf"/>
</dbReference>
<dbReference type="InterPro" id="IPR019734">
    <property type="entry name" value="TPR_rpt"/>
</dbReference>
<evidence type="ECO:0000313" key="3">
    <source>
        <dbReference type="EMBL" id="CAF3672858.1"/>
    </source>
</evidence>
<dbReference type="Proteomes" id="UP000677228">
    <property type="component" value="Unassembled WGS sequence"/>
</dbReference>